<evidence type="ECO:0000313" key="4">
    <source>
        <dbReference type="RefSeq" id="XP_012939074.1"/>
    </source>
</evidence>
<dbReference type="GeneID" id="106012025"/>
<feature type="chain" id="PRO_5047354076" evidence="1">
    <location>
        <begin position="23"/>
        <end position="145"/>
    </location>
</feature>
<keyword evidence="1" id="KW-0732">Signal</keyword>
<dbReference type="Proteomes" id="UP000694888">
    <property type="component" value="Unplaced"/>
</dbReference>
<gene>
    <name evidence="4" type="primary">LOC106012025</name>
</gene>
<dbReference type="RefSeq" id="XP_012939074.1">
    <property type="nucleotide sequence ID" value="XM_013083620.2"/>
</dbReference>
<evidence type="ECO:0000313" key="3">
    <source>
        <dbReference type="Proteomes" id="UP000694888"/>
    </source>
</evidence>
<evidence type="ECO:0000256" key="1">
    <source>
        <dbReference type="SAM" id="SignalP"/>
    </source>
</evidence>
<dbReference type="SUPFAM" id="SSF47473">
    <property type="entry name" value="EF-hand"/>
    <property type="match status" value="1"/>
</dbReference>
<keyword evidence="3" id="KW-1185">Reference proteome</keyword>
<dbReference type="PROSITE" id="PS50222">
    <property type="entry name" value="EF_HAND_2"/>
    <property type="match status" value="1"/>
</dbReference>
<proteinExistence type="predicted"/>
<dbReference type="InterPro" id="IPR002048">
    <property type="entry name" value="EF_hand_dom"/>
</dbReference>
<feature type="domain" description="EF-hand" evidence="2">
    <location>
        <begin position="82"/>
        <end position="117"/>
    </location>
</feature>
<name>A0ABM1A1S3_APLCA</name>
<evidence type="ECO:0000259" key="2">
    <source>
        <dbReference type="PROSITE" id="PS50222"/>
    </source>
</evidence>
<accession>A0ABM1A1S3</accession>
<dbReference type="InterPro" id="IPR011992">
    <property type="entry name" value="EF-hand-dom_pair"/>
</dbReference>
<reference evidence="4" key="1">
    <citation type="submission" date="2025-08" db="UniProtKB">
        <authorList>
            <consortium name="RefSeq"/>
        </authorList>
    </citation>
    <scope>IDENTIFICATION</scope>
</reference>
<organism evidence="3 4">
    <name type="scientific">Aplysia californica</name>
    <name type="common">California sea hare</name>
    <dbReference type="NCBI Taxonomy" id="6500"/>
    <lineage>
        <taxon>Eukaryota</taxon>
        <taxon>Metazoa</taxon>
        <taxon>Spiralia</taxon>
        <taxon>Lophotrochozoa</taxon>
        <taxon>Mollusca</taxon>
        <taxon>Gastropoda</taxon>
        <taxon>Heterobranchia</taxon>
        <taxon>Euthyneura</taxon>
        <taxon>Tectipleura</taxon>
        <taxon>Aplysiida</taxon>
        <taxon>Aplysioidea</taxon>
        <taxon>Aplysiidae</taxon>
        <taxon>Aplysia</taxon>
    </lineage>
</organism>
<sequence length="145" mass="16771">MEFGRFLITASFLGAFMLVVSAETVKPPAHHRDGIFSLGDKNNDSILSLPECTQVWSTFDVDSDDMISKIEFLFRWRFSNLNDAKHAPLFFRLIDVDFDGSISKSEIEKLCKFFDDDEDGRISMFEYDLTWEGLFNFIRTDSDLL</sequence>
<dbReference type="Pfam" id="PF13202">
    <property type="entry name" value="EF-hand_5"/>
    <property type="match status" value="1"/>
</dbReference>
<dbReference type="Gene3D" id="1.10.238.10">
    <property type="entry name" value="EF-hand"/>
    <property type="match status" value="1"/>
</dbReference>
<protein>
    <submittedName>
        <fullName evidence="4">Uncharacterized protein LOC106012025</fullName>
    </submittedName>
</protein>
<feature type="signal peptide" evidence="1">
    <location>
        <begin position="1"/>
        <end position="22"/>
    </location>
</feature>